<dbReference type="NCBIfam" id="TIGR00250">
    <property type="entry name" value="RNAse_H_YqgF"/>
    <property type="match status" value="1"/>
</dbReference>
<dbReference type="Proteomes" id="UP001549251">
    <property type="component" value="Unassembled WGS sequence"/>
</dbReference>
<keyword evidence="2 5" id="KW-0690">Ribosome biogenesis</keyword>
<dbReference type="EMBL" id="JBEPSD010000001">
    <property type="protein sequence ID" value="MET4568580.1"/>
    <property type="molecule type" value="Genomic_DNA"/>
</dbReference>
<dbReference type="SUPFAM" id="SSF53098">
    <property type="entry name" value="Ribonuclease H-like"/>
    <property type="match status" value="1"/>
</dbReference>
<keyword evidence="3 5" id="KW-0540">Nuclease</keyword>
<dbReference type="CDD" id="cd16964">
    <property type="entry name" value="YqgF"/>
    <property type="match status" value="1"/>
</dbReference>
<evidence type="ECO:0000256" key="1">
    <source>
        <dbReference type="ARBA" id="ARBA00022490"/>
    </source>
</evidence>
<evidence type="ECO:0000256" key="3">
    <source>
        <dbReference type="ARBA" id="ARBA00022722"/>
    </source>
</evidence>
<reference evidence="7 8" key="1">
    <citation type="submission" date="2024-06" db="EMBL/GenBank/DDBJ databases">
        <title>Sorghum-associated microbial communities from plants grown in Nebraska, USA.</title>
        <authorList>
            <person name="Schachtman D."/>
        </authorList>
    </citation>
    <scope>NUCLEOTIDE SEQUENCE [LARGE SCALE GENOMIC DNA]</scope>
    <source>
        <strain evidence="7 8">1757</strain>
    </source>
</reference>
<proteinExistence type="inferred from homology"/>
<dbReference type="GO" id="GO:0016787">
    <property type="term" value="F:hydrolase activity"/>
    <property type="evidence" value="ECO:0007669"/>
    <property type="project" value="UniProtKB-KW"/>
</dbReference>
<evidence type="ECO:0000259" key="6">
    <source>
        <dbReference type="SMART" id="SM00732"/>
    </source>
</evidence>
<dbReference type="PANTHER" id="PTHR33317">
    <property type="entry name" value="POLYNUCLEOTIDYL TRANSFERASE, RIBONUCLEASE H-LIKE SUPERFAMILY PROTEIN"/>
    <property type="match status" value="1"/>
</dbReference>
<comment type="subcellular location">
    <subcellularLocation>
        <location evidence="5">Cytoplasm</location>
    </subcellularLocation>
</comment>
<comment type="caution">
    <text evidence="7">The sequence shown here is derived from an EMBL/GenBank/DDBJ whole genome shotgun (WGS) entry which is preliminary data.</text>
</comment>
<dbReference type="RefSeq" id="WP_354547405.1">
    <property type="nucleotide sequence ID" value="NZ_JBEPSD010000001.1"/>
</dbReference>
<dbReference type="InterPro" id="IPR037027">
    <property type="entry name" value="YqgF/RNaseH-like_dom_sf"/>
</dbReference>
<dbReference type="EC" id="3.1.-.-" evidence="5"/>
<dbReference type="HAMAP" id="MF_00651">
    <property type="entry name" value="Nuclease_YqgF"/>
    <property type="match status" value="1"/>
</dbReference>
<gene>
    <name evidence="7" type="ORF">ABIE04_000907</name>
</gene>
<dbReference type="Gene3D" id="3.30.420.140">
    <property type="entry name" value="YqgF/RNase H-like domain"/>
    <property type="match status" value="1"/>
</dbReference>
<accession>A0ABV2PV02</accession>
<evidence type="ECO:0000256" key="5">
    <source>
        <dbReference type="HAMAP-Rule" id="MF_00651"/>
    </source>
</evidence>
<dbReference type="PANTHER" id="PTHR33317:SF4">
    <property type="entry name" value="POLYNUCLEOTIDYL TRANSFERASE, RIBONUCLEASE H-LIKE SUPERFAMILY PROTEIN"/>
    <property type="match status" value="1"/>
</dbReference>
<organism evidence="7 8">
    <name type="scientific">Rhodanobacter soli</name>
    <dbReference type="NCBI Taxonomy" id="590609"/>
    <lineage>
        <taxon>Bacteria</taxon>
        <taxon>Pseudomonadati</taxon>
        <taxon>Pseudomonadota</taxon>
        <taxon>Gammaproteobacteria</taxon>
        <taxon>Lysobacterales</taxon>
        <taxon>Rhodanobacteraceae</taxon>
        <taxon>Rhodanobacter</taxon>
    </lineage>
</organism>
<evidence type="ECO:0000256" key="4">
    <source>
        <dbReference type="ARBA" id="ARBA00022801"/>
    </source>
</evidence>
<sequence>MSCVFGFDVGSRLTGVAIGNTFTASARALTTLTVRDDGNPDWQRLDTLRQEWQPDTLVVGLPLTLDGAEQPASRRARQFATQLQQRYSLPVVLVDERHSSQEAAQRFAAARAVGLKRRRDAAGIDAEAAAVILERWLAGGRKPRPLNRPSLSTPDPPP</sequence>
<dbReference type="InterPro" id="IPR012337">
    <property type="entry name" value="RNaseH-like_sf"/>
</dbReference>
<keyword evidence="4 5" id="KW-0378">Hydrolase</keyword>
<comment type="function">
    <text evidence="5">Could be a nuclease involved in processing of the 5'-end of pre-16S rRNA.</text>
</comment>
<keyword evidence="8" id="KW-1185">Reference proteome</keyword>
<protein>
    <recommendedName>
        <fullName evidence="5">Putative pre-16S rRNA nuclease</fullName>
        <ecNumber evidence="5">3.1.-.-</ecNumber>
    </recommendedName>
</protein>
<evidence type="ECO:0000313" key="8">
    <source>
        <dbReference type="Proteomes" id="UP001549251"/>
    </source>
</evidence>
<evidence type="ECO:0000313" key="7">
    <source>
        <dbReference type="EMBL" id="MET4568580.1"/>
    </source>
</evidence>
<dbReference type="Pfam" id="PF03652">
    <property type="entry name" value="RuvX"/>
    <property type="match status" value="1"/>
</dbReference>
<feature type="domain" description="YqgF/RNase H-like" evidence="6">
    <location>
        <begin position="2"/>
        <end position="103"/>
    </location>
</feature>
<name>A0ABV2PV02_9GAMM</name>
<keyword evidence="1 5" id="KW-0963">Cytoplasm</keyword>
<evidence type="ECO:0000256" key="2">
    <source>
        <dbReference type="ARBA" id="ARBA00022517"/>
    </source>
</evidence>
<dbReference type="InterPro" id="IPR005227">
    <property type="entry name" value="YqgF"/>
</dbReference>
<comment type="similarity">
    <text evidence="5">Belongs to the YqgF HJR family.</text>
</comment>
<dbReference type="InterPro" id="IPR006641">
    <property type="entry name" value="YqgF/RNaseH-like_dom"/>
</dbReference>
<dbReference type="SMART" id="SM00732">
    <property type="entry name" value="YqgFc"/>
    <property type="match status" value="1"/>
</dbReference>